<keyword evidence="2" id="KW-1185">Reference proteome</keyword>
<dbReference type="EMBL" id="UZAU01000655">
    <property type="status" value="NOT_ANNOTATED_CDS"/>
    <property type="molecule type" value="Genomic_DNA"/>
</dbReference>
<organism evidence="1 2">
    <name type="scientific">Cannabis sativa</name>
    <name type="common">Hemp</name>
    <name type="synonym">Marijuana</name>
    <dbReference type="NCBI Taxonomy" id="3483"/>
    <lineage>
        <taxon>Eukaryota</taxon>
        <taxon>Viridiplantae</taxon>
        <taxon>Streptophyta</taxon>
        <taxon>Embryophyta</taxon>
        <taxon>Tracheophyta</taxon>
        <taxon>Spermatophyta</taxon>
        <taxon>Magnoliopsida</taxon>
        <taxon>eudicotyledons</taxon>
        <taxon>Gunneridae</taxon>
        <taxon>Pentapetalae</taxon>
        <taxon>rosids</taxon>
        <taxon>fabids</taxon>
        <taxon>Rosales</taxon>
        <taxon>Cannabaceae</taxon>
        <taxon>Cannabis</taxon>
    </lineage>
</organism>
<name>A0A803Q1Q8_CANSA</name>
<accession>A0A803Q1Q8</accession>
<dbReference type="EnsemblPlants" id="evm.model.07.1201">
    <property type="protein sequence ID" value="cds.evm.model.07.1201"/>
    <property type="gene ID" value="evm.TU.07.1201"/>
</dbReference>
<evidence type="ECO:0008006" key="3">
    <source>
        <dbReference type="Google" id="ProtNLM"/>
    </source>
</evidence>
<protein>
    <recommendedName>
        <fullName evidence="3">Reverse transcriptase</fullName>
    </recommendedName>
</protein>
<proteinExistence type="predicted"/>
<dbReference type="Proteomes" id="UP000596661">
    <property type="component" value="Chromosome 7"/>
</dbReference>
<reference evidence="1" key="2">
    <citation type="submission" date="2021-03" db="UniProtKB">
        <authorList>
            <consortium name="EnsemblPlants"/>
        </authorList>
    </citation>
    <scope>IDENTIFICATION</scope>
</reference>
<reference evidence="1" key="1">
    <citation type="submission" date="2018-11" db="EMBL/GenBank/DDBJ databases">
        <authorList>
            <person name="Grassa J C."/>
        </authorList>
    </citation>
    <scope>NUCLEOTIDE SEQUENCE [LARGE SCALE GENOMIC DNA]</scope>
</reference>
<sequence length="158" mass="18612">MDSWNKPVAGIGLERLAQKMFRLKHELKIFSRNNVGDVAMEYKEVMIAKDRYTQLLRQQSKIKWIKFNDKNSRYFHMAMRKTRMENRITTFMKGDTIVDNFKEVVKPFVNHFETFLGIKSNASGSIDVNCIKQGKCLNLEQQVNLIRPFNKGRQESFV</sequence>
<evidence type="ECO:0000313" key="1">
    <source>
        <dbReference type="EnsemblPlants" id="cds.evm.model.07.1201"/>
    </source>
</evidence>
<dbReference type="Gramene" id="evm.model.07.1201">
    <property type="protein sequence ID" value="cds.evm.model.07.1201"/>
    <property type="gene ID" value="evm.TU.07.1201"/>
</dbReference>
<dbReference type="AlphaFoldDB" id="A0A803Q1Q8"/>
<evidence type="ECO:0000313" key="2">
    <source>
        <dbReference type="Proteomes" id="UP000596661"/>
    </source>
</evidence>